<dbReference type="AlphaFoldDB" id="A0A225W6R2"/>
<keyword evidence="4 5" id="KW-0732">Signal</keyword>
<feature type="chain" id="PRO_5040984680" description="RxLR effector protein" evidence="5">
    <location>
        <begin position="23"/>
        <end position="139"/>
    </location>
</feature>
<reference evidence="8" key="1">
    <citation type="submission" date="2017-03" db="EMBL/GenBank/DDBJ databases">
        <title>Phytopthora megakarya and P. palmivora, two closely related causual agents of cacao black pod achieved similar genome size and gene model numbers by different mechanisms.</title>
        <authorList>
            <person name="Ali S."/>
            <person name="Shao J."/>
            <person name="Larry D.J."/>
            <person name="Kronmiller B."/>
            <person name="Shen D."/>
            <person name="Strem M.D."/>
            <person name="Melnick R.L."/>
            <person name="Guiltinan M.J."/>
            <person name="Tyler B.M."/>
            <person name="Meinhardt L.W."/>
            <person name="Bailey B.A."/>
        </authorList>
    </citation>
    <scope>NUCLEOTIDE SEQUENCE [LARGE SCALE GENOMIC DNA]</scope>
    <source>
        <strain evidence="8">zdho120</strain>
    </source>
</reference>
<comment type="subcellular location">
    <subcellularLocation>
        <location evidence="1 5">Secreted</location>
    </subcellularLocation>
</comment>
<evidence type="ECO:0000313" key="8">
    <source>
        <dbReference type="Proteomes" id="UP000198211"/>
    </source>
</evidence>
<dbReference type="Proteomes" id="UP000198211">
    <property type="component" value="Unassembled WGS sequence"/>
</dbReference>
<gene>
    <name evidence="7" type="ORF">PHMEG_00013424</name>
</gene>
<name>A0A225W6R2_9STRA</name>
<organism evidence="7 8">
    <name type="scientific">Phytophthora megakarya</name>
    <dbReference type="NCBI Taxonomy" id="4795"/>
    <lineage>
        <taxon>Eukaryota</taxon>
        <taxon>Sar</taxon>
        <taxon>Stramenopiles</taxon>
        <taxon>Oomycota</taxon>
        <taxon>Peronosporomycetes</taxon>
        <taxon>Peronosporales</taxon>
        <taxon>Peronosporaceae</taxon>
        <taxon>Phytophthora</taxon>
    </lineage>
</organism>
<dbReference type="InterPro" id="IPR031825">
    <property type="entry name" value="RXLR"/>
</dbReference>
<evidence type="ECO:0000256" key="1">
    <source>
        <dbReference type="ARBA" id="ARBA00004613"/>
    </source>
</evidence>
<evidence type="ECO:0000256" key="2">
    <source>
        <dbReference type="ARBA" id="ARBA00010400"/>
    </source>
</evidence>
<evidence type="ECO:0000313" key="7">
    <source>
        <dbReference type="EMBL" id="OWZ13275.1"/>
    </source>
</evidence>
<comment type="similarity">
    <text evidence="2 5">Belongs to the RxLR effector family.</text>
</comment>
<comment type="domain">
    <text evidence="5">The RxLR-dEER motif acts to carry the protein into the host cell cytoplasm through binding to cell surface phosphatidylinositol-3-phosphate.</text>
</comment>
<evidence type="ECO:0000256" key="4">
    <source>
        <dbReference type="ARBA" id="ARBA00022729"/>
    </source>
</evidence>
<dbReference type="Pfam" id="PF16810">
    <property type="entry name" value="RXLR"/>
    <property type="match status" value="1"/>
</dbReference>
<dbReference type="EMBL" id="NBNE01001621">
    <property type="protein sequence ID" value="OWZ13275.1"/>
    <property type="molecule type" value="Genomic_DNA"/>
</dbReference>
<feature type="compositionally biased region" description="Acidic residues" evidence="6">
    <location>
        <begin position="53"/>
        <end position="68"/>
    </location>
</feature>
<proteinExistence type="inferred from homology"/>
<keyword evidence="8" id="KW-1185">Reference proteome</keyword>
<evidence type="ECO:0000256" key="5">
    <source>
        <dbReference type="RuleBase" id="RU367124"/>
    </source>
</evidence>
<sequence>MRLSQVLVLAAASFLFASETIAVTMGSNQAKISTVARVRPNQRLLRSYKPVEDDSDDQDDLDDLDDSEERGGNTEQLKALARGWGLSFSKISNGSIKLTDEQLQAWQAIINSGVQAKRKFARDAHNAAWRAEHNLGRRV</sequence>
<comment type="caution">
    <text evidence="7">The sequence shown here is derived from an EMBL/GenBank/DDBJ whole genome shotgun (WGS) entry which is preliminary data.</text>
</comment>
<comment type="function">
    <text evidence="5">Effector that suppresses plant defense responses during pathogen infection.</text>
</comment>
<feature type="region of interest" description="Disordered" evidence="6">
    <location>
        <begin position="46"/>
        <end position="74"/>
    </location>
</feature>
<keyword evidence="3 5" id="KW-0964">Secreted</keyword>
<evidence type="ECO:0000256" key="6">
    <source>
        <dbReference type="SAM" id="MobiDB-lite"/>
    </source>
</evidence>
<protein>
    <recommendedName>
        <fullName evidence="5">RxLR effector protein</fullName>
    </recommendedName>
</protein>
<feature type="signal peptide" evidence="5">
    <location>
        <begin position="1"/>
        <end position="22"/>
    </location>
</feature>
<evidence type="ECO:0000256" key="3">
    <source>
        <dbReference type="ARBA" id="ARBA00022525"/>
    </source>
</evidence>
<accession>A0A225W6R2</accession>